<evidence type="ECO:0000313" key="2">
    <source>
        <dbReference type="Proteomes" id="UP000244336"/>
    </source>
</evidence>
<dbReference type="Proteomes" id="UP000244336">
    <property type="component" value="Chromosome 7"/>
</dbReference>
<sequence length="95" mass="10653">MRGAQHQHRERVDTRCPSSCARRGERDGWMELALAQALEESKDVERRVVLSASCFPRVAAMHKWPACSSSGSGGFLIRRFLATLLFFIAAGRDMD</sequence>
<evidence type="ECO:0000313" key="1">
    <source>
        <dbReference type="EMBL" id="PUZ45956.1"/>
    </source>
</evidence>
<accession>A0A2T7CRJ8</accession>
<gene>
    <name evidence="1" type="ORF">GQ55_7G002300</name>
</gene>
<dbReference type="Gramene" id="PUZ45956">
    <property type="protein sequence ID" value="PUZ45956"/>
    <property type="gene ID" value="GQ55_7G002300"/>
</dbReference>
<reference evidence="1 2" key="1">
    <citation type="submission" date="2018-04" db="EMBL/GenBank/DDBJ databases">
        <title>WGS assembly of Panicum hallii var. hallii HAL2.</title>
        <authorList>
            <person name="Lovell J."/>
            <person name="Jenkins J."/>
            <person name="Lowry D."/>
            <person name="Mamidi S."/>
            <person name="Sreedasyam A."/>
            <person name="Weng X."/>
            <person name="Barry K."/>
            <person name="Bonette J."/>
            <person name="Campitelli B."/>
            <person name="Daum C."/>
            <person name="Gordon S."/>
            <person name="Gould B."/>
            <person name="Lipzen A."/>
            <person name="MacQueen A."/>
            <person name="Palacio-Mejia J."/>
            <person name="Plott C."/>
            <person name="Shakirov E."/>
            <person name="Shu S."/>
            <person name="Yoshinaga Y."/>
            <person name="Zane M."/>
            <person name="Rokhsar D."/>
            <person name="Grimwood J."/>
            <person name="Schmutz J."/>
            <person name="Juenger T."/>
        </authorList>
    </citation>
    <scope>NUCLEOTIDE SEQUENCE [LARGE SCALE GENOMIC DNA]</scope>
    <source>
        <strain evidence="2">cv. HAL2</strain>
    </source>
</reference>
<dbReference type="AlphaFoldDB" id="A0A2T7CRJ8"/>
<proteinExistence type="predicted"/>
<name>A0A2T7CRJ8_9POAL</name>
<protein>
    <submittedName>
        <fullName evidence="1">Uncharacterized protein</fullName>
    </submittedName>
</protein>
<keyword evidence="2" id="KW-1185">Reference proteome</keyword>
<organism evidence="1 2">
    <name type="scientific">Panicum hallii var. hallii</name>
    <dbReference type="NCBI Taxonomy" id="1504633"/>
    <lineage>
        <taxon>Eukaryota</taxon>
        <taxon>Viridiplantae</taxon>
        <taxon>Streptophyta</taxon>
        <taxon>Embryophyta</taxon>
        <taxon>Tracheophyta</taxon>
        <taxon>Spermatophyta</taxon>
        <taxon>Magnoliopsida</taxon>
        <taxon>Liliopsida</taxon>
        <taxon>Poales</taxon>
        <taxon>Poaceae</taxon>
        <taxon>PACMAD clade</taxon>
        <taxon>Panicoideae</taxon>
        <taxon>Panicodae</taxon>
        <taxon>Paniceae</taxon>
        <taxon>Panicinae</taxon>
        <taxon>Panicum</taxon>
        <taxon>Panicum sect. Panicum</taxon>
    </lineage>
</organism>
<dbReference type="EMBL" id="CM009755">
    <property type="protein sequence ID" value="PUZ45956.1"/>
    <property type="molecule type" value="Genomic_DNA"/>
</dbReference>